<name>A0A085MY60_9BILA</name>
<dbReference type="InterPro" id="IPR004875">
    <property type="entry name" value="DDE_SF_endonuclease_dom"/>
</dbReference>
<feature type="domain" description="DDE-1" evidence="1">
    <location>
        <begin position="21"/>
        <end position="54"/>
    </location>
</feature>
<organism evidence="2">
    <name type="scientific">Trichuris suis</name>
    <name type="common">pig whipworm</name>
    <dbReference type="NCBI Taxonomy" id="68888"/>
    <lineage>
        <taxon>Eukaryota</taxon>
        <taxon>Metazoa</taxon>
        <taxon>Ecdysozoa</taxon>
        <taxon>Nematoda</taxon>
        <taxon>Enoplea</taxon>
        <taxon>Dorylaimia</taxon>
        <taxon>Trichinellida</taxon>
        <taxon>Trichuridae</taxon>
        <taxon>Trichuris</taxon>
    </lineage>
</organism>
<accession>A0A085MY60</accession>
<dbReference type="EMBL" id="KL367601">
    <property type="protein sequence ID" value="KFD62156.1"/>
    <property type="molecule type" value="Genomic_DNA"/>
</dbReference>
<evidence type="ECO:0000313" key="2">
    <source>
        <dbReference type="EMBL" id="KFD62156.1"/>
    </source>
</evidence>
<gene>
    <name evidence="2" type="ORF">M514_25641</name>
</gene>
<dbReference type="GO" id="GO:0003676">
    <property type="term" value="F:nucleic acid binding"/>
    <property type="evidence" value="ECO:0007669"/>
    <property type="project" value="InterPro"/>
</dbReference>
<evidence type="ECO:0000259" key="1">
    <source>
        <dbReference type="Pfam" id="PF03184"/>
    </source>
</evidence>
<proteinExistence type="predicted"/>
<protein>
    <recommendedName>
        <fullName evidence="1">DDE-1 domain-containing protein</fullName>
    </recommendedName>
</protein>
<dbReference type="AlphaFoldDB" id="A0A085MY60"/>
<dbReference type="Proteomes" id="UP000030758">
    <property type="component" value="Unassembled WGS sequence"/>
</dbReference>
<dbReference type="Pfam" id="PF03184">
    <property type="entry name" value="DDE_1"/>
    <property type="match status" value="1"/>
</dbReference>
<reference evidence="2" key="1">
    <citation type="journal article" date="2014" name="Nat. Genet.">
        <title>Genome and transcriptome of the porcine whipworm Trichuris suis.</title>
        <authorList>
            <person name="Jex A.R."/>
            <person name="Nejsum P."/>
            <person name="Schwarz E.M."/>
            <person name="Hu L."/>
            <person name="Young N.D."/>
            <person name="Hall R.S."/>
            <person name="Korhonen P.K."/>
            <person name="Liao S."/>
            <person name="Thamsborg S."/>
            <person name="Xia J."/>
            <person name="Xu P."/>
            <person name="Wang S."/>
            <person name="Scheerlinck J.P."/>
            <person name="Hofmann A."/>
            <person name="Sternberg P.W."/>
            <person name="Wang J."/>
            <person name="Gasser R.B."/>
        </authorList>
    </citation>
    <scope>NUCLEOTIDE SEQUENCE [LARGE SCALE GENOMIC DNA]</scope>
    <source>
        <strain evidence="2">DCEP-RM93F</strain>
    </source>
</reference>
<sequence>MPKRTYIAQEEKSAPGFKPAKDRITLLFGGNASGDLKLKPIAVYHCETPRAMIGSDGSTKFQQLLHGLVFECILVSPVWRQRYSCHYHSNTPQEFLAVVRNEITPTGMNPCPTWPHRPHRPVPYR</sequence>